<dbReference type="AlphaFoldDB" id="A0A5C5S6L9"/>
<sequence length="116" mass="12635">MITAISSHMPIDIDIKYQLNPSDHEGIDGTKLYMLPAHGAGNTRFRPETASVRFWKAGGNWTVIVGGPLVKKDGKLGAATRQCAFKHTDSTPPPAWVIELVEDARERAAQAIKAEP</sequence>
<accession>A0A5C5S6L9</accession>
<keyword evidence="2" id="KW-1185">Reference proteome</keyword>
<evidence type="ECO:0000313" key="2">
    <source>
        <dbReference type="Proteomes" id="UP000319375"/>
    </source>
</evidence>
<evidence type="ECO:0000313" key="1">
    <source>
        <dbReference type="EMBL" id="TWS30238.1"/>
    </source>
</evidence>
<protein>
    <submittedName>
        <fullName evidence="1">Uncharacterized protein</fullName>
    </submittedName>
</protein>
<proteinExistence type="predicted"/>
<comment type="caution">
    <text evidence="1">The sequence shown here is derived from an EMBL/GenBank/DDBJ whole genome shotgun (WGS) entry which is preliminary data.</text>
</comment>
<reference evidence="1 2" key="1">
    <citation type="submission" date="2019-06" db="EMBL/GenBank/DDBJ databases">
        <title>Tsukamurella conjunctivitidis sp. nov., Tsukamurella assacharolytica sp. nov. and Tsukamurella sputae sp. nov. isolated from patients with conjunctivitis, bacteraemia (lymphoma) and respiratory infection (sputum) in Hong Kong.</title>
        <authorList>
            <person name="Teng J.L.L."/>
            <person name="Lee H.H."/>
            <person name="Fong J.Y.H."/>
            <person name="Fok K.M.N."/>
            <person name="Lau S.K.P."/>
            <person name="Woo P.C.Y."/>
        </authorList>
    </citation>
    <scope>NUCLEOTIDE SEQUENCE [LARGE SCALE GENOMIC DNA]</scope>
    <source>
        <strain evidence="1 2">HKU72</strain>
    </source>
</reference>
<gene>
    <name evidence="1" type="ORF">FK530_06945</name>
</gene>
<name>A0A5C5S6L9_9ACTN</name>
<organism evidence="1 2">
    <name type="scientific">Tsukamurella conjunctivitidis</name>
    <dbReference type="NCBI Taxonomy" id="2592068"/>
    <lineage>
        <taxon>Bacteria</taxon>
        <taxon>Bacillati</taxon>
        <taxon>Actinomycetota</taxon>
        <taxon>Actinomycetes</taxon>
        <taxon>Mycobacteriales</taxon>
        <taxon>Tsukamurellaceae</taxon>
        <taxon>Tsukamurella</taxon>
    </lineage>
</organism>
<dbReference type="Proteomes" id="UP000319375">
    <property type="component" value="Unassembled WGS sequence"/>
</dbReference>
<dbReference type="EMBL" id="VIGX01000002">
    <property type="protein sequence ID" value="TWS30238.1"/>
    <property type="molecule type" value="Genomic_DNA"/>
</dbReference>
<dbReference type="RefSeq" id="WP_146486263.1">
    <property type="nucleotide sequence ID" value="NZ_VIGX01000002.1"/>
</dbReference>